<dbReference type="Proteomes" id="UP000230605">
    <property type="component" value="Chromosome 3"/>
</dbReference>
<accession>A0A2G5I4G6</accession>
<protein>
    <recommendedName>
        <fullName evidence="5">SnoaL-like domain-containing protein</fullName>
    </recommendedName>
</protein>
<dbReference type="EMBL" id="LKMD01000101">
    <property type="protein sequence ID" value="PIA99694.1"/>
    <property type="molecule type" value="Genomic_DNA"/>
</dbReference>
<dbReference type="OrthoDB" id="3758478at2759"/>
<reference evidence="1 3" key="1">
    <citation type="submission" date="2015-10" db="EMBL/GenBank/DDBJ databases">
        <title>The cercosporin biosynthetic gene cluster was horizontally transferred to several fungal lineages and shown to be expanded in Cercospora beticola based on microsynteny with recipient genomes.</title>
        <authorList>
            <person name="De Jonge R."/>
            <person name="Ebert M.K."/>
            <person name="Suttle J.C."/>
            <person name="Jurick Ii W.M."/>
            <person name="Secor G.A."/>
            <person name="Thomma B.P."/>
            <person name="Van De Peer Y."/>
            <person name="Bolton M.D."/>
        </authorList>
    </citation>
    <scope>NUCLEOTIDE SEQUENCE [LARGE SCALE GENOMIC DNA]</scope>
    <source>
        <strain evidence="1 3">09-40</strain>
    </source>
</reference>
<dbReference type="EMBL" id="CP134186">
    <property type="protein sequence ID" value="WPB00190.1"/>
    <property type="molecule type" value="Genomic_DNA"/>
</dbReference>
<evidence type="ECO:0008006" key="5">
    <source>
        <dbReference type="Google" id="ProtNLM"/>
    </source>
</evidence>
<gene>
    <name evidence="1" type="ORF">CB0940_03022</name>
    <name evidence="2" type="ORF">RHO25_004809</name>
</gene>
<dbReference type="AlphaFoldDB" id="A0A2G5I4G6"/>
<evidence type="ECO:0000313" key="3">
    <source>
        <dbReference type="Proteomes" id="UP000230605"/>
    </source>
</evidence>
<proteinExistence type="predicted"/>
<keyword evidence="4" id="KW-1185">Reference proteome</keyword>
<evidence type="ECO:0000313" key="1">
    <source>
        <dbReference type="EMBL" id="PIA99694.1"/>
    </source>
</evidence>
<evidence type="ECO:0000313" key="2">
    <source>
        <dbReference type="EMBL" id="WPB00190.1"/>
    </source>
</evidence>
<sequence length="155" mass="17761">MNSTQSTTDLRQRIEQTARSFLFRFEESSTKNEASIINFDVMEDCTRHMLPASVNQTFQLPKDFFFDNKTYQEAVANDIKVLKFKNNVLSNLVIDTEARLATFTSIAEIHPVDGSDWYSAEQAWYLYFNDDGSKVAKVVEFCDKDVLVKMASASK</sequence>
<organism evidence="1 3">
    <name type="scientific">Cercospora beticola</name>
    <name type="common">Sugarbeet leaf spot fungus</name>
    <dbReference type="NCBI Taxonomy" id="122368"/>
    <lineage>
        <taxon>Eukaryota</taxon>
        <taxon>Fungi</taxon>
        <taxon>Dikarya</taxon>
        <taxon>Ascomycota</taxon>
        <taxon>Pezizomycotina</taxon>
        <taxon>Dothideomycetes</taxon>
        <taxon>Dothideomycetidae</taxon>
        <taxon>Mycosphaerellales</taxon>
        <taxon>Mycosphaerellaceae</taxon>
        <taxon>Cercospora</taxon>
    </lineage>
</organism>
<dbReference type="Proteomes" id="UP001302367">
    <property type="component" value="Chromosome 3"/>
</dbReference>
<name>A0A2G5I4G6_CERBT</name>
<reference evidence="2 4" key="2">
    <citation type="submission" date="2023-09" db="EMBL/GenBank/DDBJ databases">
        <title>Complete-Gapless Cercospora beticola genome.</title>
        <authorList>
            <person name="Wyatt N.A."/>
            <person name="Spanner R.E."/>
            <person name="Bolton M.D."/>
        </authorList>
    </citation>
    <scope>NUCLEOTIDE SEQUENCE [LARGE SCALE GENOMIC DNA]</scope>
    <source>
        <strain evidence="2">Cb09-40</strain>
    </source>
</reference>
<evidence type="ECO:0000313" key="4">
    <source>
        <dbReference type="Proteomes" id="UP001302367"/>
    </source>
</evidence>